<feature type="domain" description="Acyltransferase 3" evidence="2">
    <location>
        <begin position="15"/>
        <end position="287"/>
    </location>
</feature>
<comment type="caution">
    <text evidence="3">The sequence shown here is derived from an EMBL/GenBank/DDBJ whole genome shotgun (WGS) entry which is preliminary data.</text>
</comment>
<dbReference type="InterPro" id="IPR002656">
    <property type="entry name" value="Acyl_transf_3_dom"/>
</dbReference>
<feature type="transmembrane region" description="Helical" evidence="1">
    <location>
        <begin position="117"/>
        <end position="137"/>
    </location>
</feature>
<feature type="transmembrane region" description="Helical" evidence="1">
    <location>
        <begin position="172"/>
        <end position="190"/>
    </location>
</feature>
<accession>A0A327WP99</accession>
<evidence type="ECO:0000313" key="3">
    <source>
        <dbReference type="EMBL" id="RAJ93028.1"/>
    </source>
</evidence>
<proteinExistence type="predicted"/>
<evidence type="ECO:0000256" key="1">
    <source>
        <dbReference type="SAM" id="Phobius"/>
    </source>
</evidence>
<feature type="transmembrane region" description="Helical" evidence="1">
    <location>
        <begin position="197"/>
        <end position="216"/>
    </location>
</feature>
<gene>
    <name evidence="3" type="ORF">LX87_04540</name>
</gene>
<dbReference type="PANTHER" id="PTHR37312:SF1">
    <property type="entry name" value="MEMBRANE-BOUND ACYLTRANSFERASE YKRP-RELATED"/>
    <property type="match status" value="1"/>
</dbReference>
<dbReference type="Proteomes" id="UP000248790">
    <property type="component" value="Unassembled WGS sequence"/>
</dbReference>
<reference evidence="3 4" key="1">
    <citation type="submission" date="2018-06" db="EMBL/GenBank/DDBJ databases">
        <title>Genomic Encyclopedia of Archaeal and Bacterial Type Strains, Phase II (KMG-II): from individual species to whole genera.</title>
        <authorList>
            <person name="Goeker M."/>
        </authorList>
    </citation>
    <scope>NUCLEOTIDE SEQUENCE [LARGE SCALE GENOMIC DNA]</scope>
    <source>
        <strain evidence="3 4">DSM 21851</strain>
    </source>
</reference>
<dbReference type="GO" id="GO:0016747">
    <property type="term" value="F:acyltransferase activity, transferring groups other than amino-acyl groups"/>
    <property type="evidence" value="ECO:0007669"/>
    <property type="project" value="InterPro"/>
</dbReference>
<dbReference type="AlphaFoldDB" id="A0A327WP99"/>
<keyword evidence="1" id="KW-0812">Transmembrane</keyword>
<evidence type="ECO:0000259" key="2">
    <source>
        <dbReference type="Pfam" id="PF01757"/>
    </source>
</evidence>
<evidence type="ECO:0000313" key="4">
    <source>
        <dbReference type="Proteomes" id="UP000248790"/>
    </source>
</evidence>
<feature type="transmembrane region" description="Helical" evidence="1">
    <location>
        <begin position="228"/>
        <end position="250"/>
    </location>
</feature>
<feature type="transmembrane region" description="Helical" evidence="1">
    <location>
        <begin position="70"/>
        <end position="91"/>
    </location>
</feature>
<dbReference type="InterPro" id="IPR052734">
    <property type="entry name" value="Nod_factor_acetyltransferase"/>
</dbReference>
<keyword evidence="4" id="KW-1185">Reference proteome</keyword>
<dbReference type="RefSeq" id="WP_111630570.1">
    <property type="nucleotide sequence ID" value="NZ_QLMC01000006.1"/>
</dbReference>
<keyword evidence="1" id="KW-1133">Transmembrane helix</keyword>
<feature type="transmembrane region" description="Helical" evidence="1">
    <location>
        <begin position="149"/>
        <end position="166"/>
    </location>
</feature>
<sequence>MKAVLSTPEVHNRIDYIDITKGIGILFVVFGHVGFLGAYAFMFHMPLFFFVAGMLFWPRKDEKSYFTDKAIQLLVPYTVYLLLIYGFQLYVEFQDKPLTLENGLKAIGKGILGSRWLGGYTTVFWFIPCFFLVQQLTNGLLNRVNPKRILGLMGLLLLLSYLDSLYLQPIRVPWNINVTLAAIPIFYAGYAYSKKEWTVNVFFVILGSFVACALVYKGYHNTYDMKNAYYGIPVLTLLSSICMILLIIWISRALSETVFLSSLFPTLGRASLTIMYLHEPIQSIVAEHWTQDKAVRIVMAVGLPVIVYQLQEKTVLTRALFLGSRRDFKLLFQTKKELVNQQDRVMSSSSEPNLHAKHLDA</sequence>
<organism evidence="3 4">
    <name type="scientific">Larkinella arboricola</name>
    <dbReference type="NCBI Taxonomy" id="643671"/>
    <lineage>
        <taxon>Bacteria</taxon>
        <taxon>Pseudomonadati</taxon>
        <taxon>Bacteroidota</taxon>
        <taxon>Cytophagia</taxon>
        <taxon>Cytophagales</taxon>
        <taxon>Spirosomataceae</taxon>
        <taxon>Larkinella</taxon>
    </lineage>
</organism>
<dbReference type="PANTHER" id="PTHR37312">
    <property type="entry name" value="MEMBRANE-BOUND ACYLTRANSFERASE YKRP-RELATED"/>
    <property type="match status" value="1"/>
</dbReference>
<dbReference type="OrthoDB" id="9809782at2"/>
<dbReference type="Pfam" id="PF01757">
    <property type="entry name" value="Acyl_transf_3"/>
    <property type="match status" value="1"/>
</dbReference>
<protein>
    <submittedName>
        <fullName evidence="3">Fucose 4-O-acetylase-like acetyltransferase</fullName>
    </submittedName>
</protein>
<name>A0A327WP99_LARAB</name>
<dbReference type="EMBL" id="QLMC01000006">
    <property type="protein sequence ID" value="RAJ93028.1"/>
    <property type="molecule type" value="Genomic_DNA"/>
</dbReference>
<keyword evidence="3" id="KW-0808">Transferase</keyword>
<keyword evidence="1" id="KW-0472">Membrane</keyword>